<dbReference type="EMBL" id="CAESAJ010000037">
    <property type="protein sequence ID" value="CAB4335071.1"/>
    <property type="molecule type" value="Genomic_DNA"/>
</dbReference>
<protein>
    <submittedName>
        <fullName evidence="2">Unannotated protein</fullName>
    </submittedName>
</protein>
<name>A0A6J5YXM0_9ZZZZ</name>
<dbReference type="InterPro" id="IPR012338">
    <property type="entry name" value="Beta-lactam/transpept-like"/>
</dbReference>
<dbReference type="PANTHER" id="PTHR35333">
    <property type="entry name" value="BETA-LACTAMASE"/>
    <property type="match status" value="1"/>
</dbReference>
<dbReference type="GO" id="GO:0030655">
    <property type="term" value="P:beta-lactam antibiotic catabolic process"/>
    <property type="evidence" value="ECO:0007669"/>
    <property type="project" value="InterPro"/>
</dbReference>
<evidence type="ECO:0000313" key="2">
    <source>
        <dbReference type="EMBL" id="CAB4335071.1"/>
    </source>
</evidence>
<accession>A0A6J5YXM0</accession>
<sequence>MRGKGNVRIVLVFVFAALPLVYLAQKPTSKPTQFTKTNSKSIQTPYGTDYFALEKELIESSLETPEKVPNDICADVPNPFGTTWMKRWQQLYGARLFDATVIDLDTGCTFHAGTPGNGYPTASTGKVMIATQNLRNVDAGKYSQASISRDLKLMILNSDNDAGTRLYKKIGRNAGIQKVVDTAHLSHTRPFKGWGTIMTTSGDQAKLLRQLYIQKSLLKSRSTTTLRKLMHAVGDSSKWGIGVRRPSGWSALQKNGWHYSRPGIDTPPTGGWRINSLAVLLDQNDKPRWIVTGYGNTFPSQTQGMKSWTALGAHVAAVFGASHTK</sequence>
<dbReference type="InterPro" id="IPR045155">
    <property type="entry name" value="Beta-lactam_cat"/>
</dbReference>
<reference evidence="2" key="1">
    <citation type="submission" date="2020-05" db="EMBL/GenBank/DDBJ databases">
        <authorList>
            <person name="Chiriac C."/>
            <person name="Salcher M."/>
            <person name="Ghai R."/>
            <person name="Kavagutti S V."/>
        </authorList>
    </citation>
    <scope>NUCLEOTIDE SEQUENCE</scope>
</reference>
<dbReference type="Pfam" id="PF13354">
    <property type="entry name" value="Beta-lactamase2"/>
    <property type="match status" value="1"/>
</dbReference>
<dbReference type="InterPro" id="IPR000871">
    <property type="entry name" value="Beta-lactam_class-A"/>
</dbReference>
<organism evidence="2">
    <name type="scientific">freshwater metagenome</name>
    <dbReference type="NCBI Taxonomy" id="449393"/>
    <lineage>
        <taxon>unclassified sequences</taxon>
        <taxon>metagenomes</taxon>
        <taxon>ecological metagenomes</taxon>
    </lineage>
</organism>
<gene>
    <name evidence="2" type="ORF">UFOPK3770_00502</name>
</gene>
<dbReference type="Gene3D" id="3.40.710.10">
    <property type="entry name" value="DD-peptidase/beta-lactamase superfamily"/>
    <property type="match status" value="1"/>
</dbReference>
<proteinExistence type="predicted"/>
<dbReference type="PANTHER" id="PTHR35333:SF3">
    <property type="entry name" value="BETA-LACTAMASE-TYPE TRANSPEPTIDASE FOLD CONTAINING PROTEIN"/>
    <property type="match status" value="1"/>
</dbReference>
<dbReference type="SUPFAM" id="SSF56601">
    <property type="entry name" value="beta-lactamase/transpeptidase-like"/>
    <property type="match status" value="1"/>
</dbReference>
<dbReference type="GO" id="GO:0046677">
    <property type="term" value="P:response to antibiotic"/>
    <property type="evidence" value="ECO:0007669"/>
    <property type="project" value="InterPro"/>
</dbReference>
<dbReference type="GO" id="GO:0008800">
    <property type="term" value="F:beta-lactamase activity"/>
    <property type="evidence" value="ECO:0007669"/>
    <property type="project" value="InterPro"/>
</dbReference>
<evidence type="ECO:0000259" key="1">
    <source>
        <dbReference type="Pfam" id="PF13354"/>
    </source>
</evidence>
<dbReference type="AlphaFoldDB" id="A0A6J5YXM0"/>
<feature type="domain" description="Beta-lactamase class A catalytic" evidence="1">
    <location>
        <begin position="147"/>
        <end position="257"/>
    </location>
</feature>